<name>A0A2A6FTJ3_9MICO</name>
<dbReference type="AlphaFoldDB" id="A0A2A6FTJ3"/>
<evidence type="ECO:0000256" key="1">
    <source>
        <dbReference type="SAM" id="Phobius"/>
    </source>
</evidence>
<evidence type="ECO:0000313" key="2">
    <source>
        <dbReference type="EMBL" id="PDQ35968.1"/>
    </source>
</evidence>
<proteinExistence type="predicted"/>
<feature type="transmembrane region" description="Helical" evidence="1">
    <location>
        <begin position="28"/>
        <end position="53"/>
    </location>
</feature>
<accession>A0A2A6FTJ3</accession>
<comment type="caution">
    <text evidence="2">The sequence shown here is derived from an EMBL/GenBank/DDBJ whole genome shotgun (WGS) entry which is preliminary data.</text>
</comment>
<reference evidence="3" key="1">
    <citation type="submission" date="2017-03" db="EMBL/GenBank/DDBJ databases">
        <authorList>
            <person name="Lund M.B."/>
        </authorList>
    </citation>
    <scope>NUCLEOTIDE SEQUENCE [LARGE SCALE GENOMIC DNA]</scope>
</reference>
<keyword evidence="1" id="KW-0472">Membrane</keyword>
<dbReference type="EMBL" id="NAEP01000023">
    <property type="protein sequence ID" value="PDQ35968.1"/>
    <property type="molecule type" value="Genomic_DNA"/>
</dbReference>
<protein>
    <recommendedName>
        <fullName evidence="4">Transmembrane protein</fullName>
    </recommendedName>
</protein>
<sequence>MIPATLRLSILTDTVMVNPCSSLRCITVVVWLCVVLVGFCWCCLVEVFSGLVVDLGDDFLEFFLGYGSEVGVCG</sequence>
<keyword evidence="1" id="KW-0812">Transmembrane</keyword>
<evidence type="ECO:0008006" key="4">
    <source>
        <dbReference type="Google" id="ProtNLM"/>
    </source>
</evidence>
<keyword evidence="1" id="KW-1133">Transmembrane helix</keyword>
<evidence type="ECO:0000313" key="3">
    <source>
        <dbReference type="Proteomes" id="UP000219994"/>
    </source>
</evidence>
<gene>
    <name evidence="2" type="ORF">B5766_02140</name>
</gene>
<organism evidence="2 3">
    <name type="scientific">Candidatus Lumbricidiphila eiseniae</name>
    <dbReference type="NCBI Taxonomy" id="1969409"/>
    <lineage>
        <taxon>Bacteria</taxon>
        <taxon>Bacillati</taxon>
        <taxon>Actinomycetota</taxon>
        <taxon>Actinomycetes</taxon>
        <taxon>Micrococcales</taxon>
        <taxon>Microbacteriaceae</taxon>
        <taxon>Candidatus Lumbricidiphila</taxon>
    </lineage>
</organism>
<dbReference type="Proteomes" id="UP000219994">
    <property type="component" value="Unassembled WGS sequence"/>
</dbReference>